<feature type="compositionally biased region" description="Basic and acidic residues" evidence="1">
    <location>
        <begin position="709"/>
        <end position="723"/>
    </location>
</feature>
<dbReference type="AlphaFoldDB" id="G8JTF3"/>
<evidence type="ECO:0000313" key="2">
    <source>
        <dbReference type="EMBL" id="AET39306.1"/>
    </source>
</evidence>
<dbReference type="EMBL" id="CP002500">
    <property type="protein sequence ID" value="AET39306.1"/>
    <property type="molecule type" value="Genomic_DNA"/>
</dbReference>
<feature type="compositionally biased region" description="Polar residues" evidence="1">
    <location>
        <begin position="699"/>
        <end position="708"/>
    </location>
</feature>
<proteinExistence type="predicted"/>
<dbReference type="InParanoid" id="G8JTF3"/>
<sequence length="752" mass="87810">MVSRMIDYEVVLDDCVEYLSKNIFLQVPTSAISVPVNESLLGPKELLNGEWVALSEIDDMQVRKDMELSAFRRLVLEVTRFSEGEDETHNDLNKLAVILDCVHAIQCSSKHRGDASWAGTWANLYFDLTKIVMQFLQFPSSFLSFFPYFESRLQWYLQGQEMEQFSYGDNKLTSGIKLPLSRLLYYCNELIRHLEAQSKLNTPLHYVIINKIQWFISQLLPISENCNYNKKGQILSQFPETLWSNKHSRGLSSRSPSLFADWNYFLEEFIFDPMNIMLSPVRDRQGFEEYTNDIVEFLLEKESEYYKRLSEVIQQPNLIRQDIHKNFIASQFVRNNYIEPQDTRNMISETKVEFWKVFVHNDESMNGIMHPLPLELSIFDEQNFLNQLETVELDFFRKNMLMQIAISFNMVDTILRDKATLKAYTARYKNAHYDRIFPPDPPTLFKFFYSTANKIKEFYKQKDYEFYEILIELLHSDESFLAAKSKNMAPFKEIKWNCKPIDGKPSFDYEFKKFGFIKLGNKKVNDIWKIESGLDRARILSKANEINPSAVYNKLQEEFQNSNVKNSQNSGTDGSILKQWQLLRSLRSQYLFEFNTIDETTGIAGLFDPNLAKNSKENKAKNTNSYFEKELNNHRELLEQAQKYFEKETIKAVKSEEDSNSRKRRLDDDDISEEDSDSRPGSKKVKTDLIVKNIDLTEPENTNVPSDLTNEKSSTEIEAKAEDDQLVNPKSESRGTGNELEHEEDDEAVPEC</sequence>
<gene>
    <name evidence="2" type="ordered locus">Ecym_4240</name>
</gene>
<evidence type="ECO:0000256" key="1">
    <source>
        <dbReference type="SAM" id="MobiDB-lite"/>
    </source>
</evidence>
<dbReference type="Proteomes" id="UP000006790">
    <property type="component" value="Chromosome 4"/>
</dbReference>
<protein>
    <submittedName>
        <fullName evidence="2">Uncharacterized protein</fullName>
    </submittedName>
</protein>
<accession>G8JTF3</accession>
<feature type="compositionally biased region" description="Acidic residues" evidence="1">
    <location>
        <begin position="741"/>
        <end position="752"/>
    </location>
</feature>
<dbReference type="HOGENOM" id="CLU_022496_0_0_1"/>
<dbReference type="eggNOG" id="ENOG502QU83">
    <property type="taxonomic scope" value="Eukaryota"/>
</dbReference>
<dbReference type="GeneID" id="11469418"/>
<name>G8JTF3_ERECY</name>
<keyword evidence="3" id="KW-1185">Reference proteome</keyword>
<dbReference type="Pfam" id="PF11957">
    <property type="entry name" value="efThoc1"/>
    <property type="match status" value="1"/>
</dbReference>
<feature type="compositionally biased region" description="Basic and acidic residues" evidence="1">
    <location>
        <begin position="677"/>
        <end position="689"/>
    </location>
</feature>
<dbReference type="FunCoup" id="G8JTF3">
    <property type="interactions" value="113"/>
</dbReference>
<evidence type="ECO:0000313" key="3">
    <source>
        <dbReference type="Proteomes" id="UP000006790"/>
    </source>
</evidence>
<organism evidence="2 3">
    <name type="scientific">Eremothecium cymbalariae (strain CBS 270.75 / DBVPG 7215 / KCTC 17166 / NRRL Y-17582)</name>
    <name type="common">Yeast</name>
    <dbReference type="NCBI Taxonomy" id="931890"/>
    <lineage>
        <taxon>Eukaryota</taxon>
        <taxon>Fungi</taxon>
        <taxon>Dikarya</taxon>
        <taxon>Ascomycota</taxon>
        <taxon>Saccharomycotina</taxon>
        <taxon>Saccharomycetes</taxon>
        <taxon>Saccharomycetales</taxon>
        <taxon>Saccharomycetaceae</taxon>
        <taxon>Eremothecium</taxon>
    </lineage>
</organism>
<feature type="compositionally biased region" description="Basic and acidic residues" evidence="1">
    <location>
        <begin position="652"/>
        <end position="667"/>
    </location>
</feature>
<dbReference type="STRING" id="931890.G8JTF3"/>
<dbReference type="OMA" id="FWPYAES"/>
<dbReference type="RefSeq" id="XP_003646123.1">
    <property type="nucleotide sequence ID" value="XM_003646075.1"/>
</dbReference>
<feature type="region of interest" description="Disordered" evidence="1">
    <location>
        <begin position="652"/>
        <end position="752"/>
    </location>
</feature>
<reference evidence="3" key="1">
    <citation type="journal article" date="2012" name="G3 (Bethesda)">
        <title>Pichia sorbitophila, an interspecies yeast hybrid reveals early steps of genome resolution following polyploidization.</title>
        <authorList>
            <person name="Leh Louis V."/>
            <person name="Despons L."/>
            <person name="Friedrich A."/>
            <person name="Martin T."/>
            <person name="Durrens P."/>
            <person name="Casaregola S."/>
            <person name="Neuveglise C."/>
            <person name="Fairhead C."/>
            <person name="Marck C."/>
            <person name="Cruz J.A."/>
            <person name="Straub M.L."/>
            <person name="Kugler V."/>
            <person name="Sacerdot C."/>
            <person name="Uzunov Z."/>
            <person name="Thierry A."/>
            <person name="Weiss S."/>
            <person name="Bleykasten C."/>
            <person name="De Montigny J."/>
            <person name="Jacques N."/>
            <person name="Jung P."/>
            <person name="Lemaire M."/>
            <person name="Mallet S."/>
            <person name="Morel G."/>
            <person name="Richard G.F."/>
            <person name="Sarkar A."/>
            <person name="Savel G."/>
            <person name="Schacherer J."/>
            <person name="Seret M.L."/>
            <person name="Talla E."/>
            <person name="Samson G."/>
            <person name="Jubin C."/>
            <person name="Poulain J."/>
            <person name="Vacherie B."/>
            <person name="Barbe V."/>
            <person name="Pelletier E."/>
            <person name="Sherman D.J."/>
            <person name="Westhof E."/>
            <person name="Weissenbach J."/>
            <person name="Baret P.V."/>
            <person name="Wincker P."/>
            <person name="Gaillardin C."/>
            <person name="Dujon B."/>
            <person name="Souciet J.L."/>
        </authorList>
    </citation>
    <scope>NUCLEOTIDE SEQUENCE [LARGE SCALE GENOMIC DNA]</scope>
    <source>
        <strain evidence="3">CBS 270.75 / DBVPG 7215 / KCTC 17166 / NRRL Y-17582</strain>
    </source>
</reference>
<dbReference type="KEGG" id="erc:Ecym_4240"/>
<dbReference type="OrthoDB" id="4060917at2759"/>
<dbReference type="InterPro" id="IPR021861">
    <property type="entry name" value="THO_THOC1"/>
</dbReference>